<dbReference type="Gene3D" id="1.10.260.40">
    <property type="entry name" value="lambda repressor-like DNA-binding domains"/>
    <property type="match status" value="1"/>
</dbReference>
<dbReference type="AlphaFoldDB" id="A0A1I0NGR3"/>
<reference evidence="2 3" key="1">
    <citation type="submission" date="2016-10" db="EMBL/GenBank/DDBJ databases">
        <authorList>
            <person name="de Groot N.N."/>
        </authorList>
    </citation>
    <scope>NUCLEOTIDE SEQUENCE [LARGE SCALE GENOMIC DNA]</scope>
    <source>
        <strain evidence="2 3">DSM 9179</strain>
    </source>
</reference>
<accession>A0A1I0NGR3</accession>
<dbReference type="Pfam" id="PF13443">
    <property type="entry name" value="HTH_26"/>
    <property type="match status" value="1"/>
</dbReference>
<dbReference type="GO" id="GO:0003677">
    <property type="term" value="F:DNA binding"/>
    <property type="evidence" value="ECO:0007669"/>
    <property type="project" value="UniProtKB-KW"/>
</dbReference>
<dbReference type="InterPro" id="IPR001387">
    <property type="entry name" value="Cro/C1-type_HTH"/>
</dbReference>
<keyword evidence="2" id="KW-0238">DNA-binding</keyword>
<dbReference type="CDD" id="cd00093">
    <property type="entry name" value="HTH_XRE"/>
    <property type="match status" value="1"/>
</dbReference>
<dbReference type="InterPro" id="IPR010982">
    <property type="entry name" value="Lambda_DNA-bd_dom_sf"/>
</dbReference>
<keyword evidence="3" id="KW-1185">Reference proteome</keyword>
<name>A0A1I0NGR3_9FIRM</name>
<evidence type="ECO:0000313" key="3">
    <source>
        <dbReference type="Proteomes" id="UP000199701"/>
    </source>
</evidence>
<proteinExistence type="predicted"/>
<dbReference type="STRING" id="99656.SAMN05421659_10356"/>
<feature type="domain" description="HTH cro/C1-type" evidence="1">
    <location>
        <begin position="40"/>
        <end position="100"/>
    </location>
</feature>
<dbReference type="EMBL" id="FOJI01000003">
    <property type="protein sequence ID" value="SEV99945.1"/>
    <property type="molecule type" value="Genomic_DNA"/>
</dbReference>
<dbReference type="SUPFAM" id="SSF47413">
    <property type="entry name" value="lambda repressor-like DNA-binding domains"/>
    <property type="match status" value="1"/>
</dbReference>
<dbReference type="Proteomes" id="UP000199701">
    <property type="component" value="Unassembled WGS sequence"/>
</dbReference>
<organism evidence="2 3">
    <name type="scientific">[Clostridium] fimetarium</name>
    <dbReference type="NCBI Taxonomy" id="99656"/>
    <lineage>
        <taxon>Bacteria</taxon>
        <taxon>Bacillati</taxon>
        <taxon>Bacillota</taxon>
        <taxon>Clostridia</taxon>
        <taxon>Lachnospirales</taxon>
        <taxon>Lachnospiraceae</taxon>
    </lineage>
</organism>
<gene>
    <name evidence="2" type="ORF">SAMN05421659_10356</name>
</gene>
<protein>
    <submittedName>
        <fullName evidence="2">DNA-binding transcriptional regulator, XRE family</fullName>
    </submittedName>
</protein>
<sequence length="113" mass="12881">MFNSWLVLHFLRHKHIEDVYYYEKCLGKMEGKHMAVSYKKMWKLLIDKNMNKGELCHATGICAGTMAKMSKDEPVTLTVLAKICDVLNCDIGDVVEKIPEQIEQEGNTSNGCK</sequence>
<evidence type="ECO:0000313" key="2">
    <source>
        <dbReference type="EMBL" id="SEV99945.1"/>
    </source>
</evidence>
<evidence type="ECO:0000259" key="1">
    <source>
        <dbReference type="Pfam" id="PF13443"/>
    </source>
</evidence>